<keyword evidence="8" id="KW-1185">Reference proteome</keyword>
<dbReference type="PRINTS" id="PR01519">
    <property type="entry name" value="EPSLNTUBULIN"/>
</dbReference>
<evidence type="ECO:0000256" key="1">
    <source>
        <dbReference type="ARBA" id="ARBA00009636"/>
    </source>
</evidence>
<gene>
    <name evidence="7" type="ORF">R5R35_013598</name>
</gene>
<dbReference type="GO" id="GO:0005874">
    <property type="term" value="C:microtubule"/>
    <property type="evidence" value="ECO:0007669"/>
    <property type="project" value="UniProtKB-KW"/>
</dbReference>
<sequence length="466" mass="51691">MSEFITIQVGQCGNQIGNCFWKCAVQEYGIDLFHYNRHSNSQQIPKLPGMFESFSSFFCCPENISCKSLSTISDLESANIKARALCIDMEDSVVARFRKGSLRGLFNNDCLLTNYPGSGNNWAEGFFSHGSHHYEDISERIRKAVECCDGLHGFLLLYSLGGGTGSGLGSRVLSLLEDQYPHIDRLVTCVYPAGNEDVITAPYNVALATNELIRNASCVFPVNNQALTEICGRAKLGEAKDKTSRYFRDVNNIIVNMLLHLTSGARFPGSLNVDMNEIATNLVPFPGMHFLTSSVSPLSSITMKPPLPGCTTRVDDILSGTWARTNQLIKGDPLSGMVLGAALIVRGDASLCDIRRNVEKLKKKVRFPSWNQDAVKVGMCSVAPPWHKLSALGLFNSSSLATLFEETSFQFNKLFRRRAHIHHYTKVDGFEIASFFESLEQLQDIAEAYKGLETHQPVIPHRFKVL</sequence>
<comment type="similarity">
    <text evidence="1 5">Belongs to the tubulin family.</text>
</comment>
<dbReference type="Gene3D" id="1.10.287.600">
    <property type="entry name" value="Helix hairpin bin"/>
    <property type="match status" value="1"/>
</dbReference>
<dbReference type="AlphaFoldDB" id="A0AAN9V9U3"/>
<dbReference type="PRINTS" id="PR01161">
    <property type="entry name" value="TUBULIN"/>
</dbReference>
<dbReference type="InterPro" id="IPR003008">
    <property type="entry name" value="Tubulin_FtsZ_GTPase"/>
</dbReference>
<dbReference type="Gene3D" id="3.40.50.1440">
    <property type="entry name" value="Tubulin/FtsZ, GTPase domain"/>
    <property type="match status" value="1"/>
</dbReference>
<evidence type="ECO:0000313" key="7">
    <source>
        <dbReference type="EMBL" id="KAK7794263.1"/>
    </source>
</evidence>
<protein>
    <recommendedName>
        <fullName evidence="6">Tubulin/FtsZ GTPase domain-containing protein</fullName>
    </recommendedName>
</protein>
<dbReference type="SMART" id="SM00864">
    <property type="entry name" value="Tubulin"/>
    <property type="match status" value="1"/>
</dbReference>
<dbReference type="GO" id="GO:0007017">
    <property type="term" value="P:microtubule-based process"/>
    <property type="evidence" value="ECO:0007669"/>
    <property type="project" value="InterPro"/>
</dbReference>
<dbReference type="GO" id="GO:0005525">
    <property type="term" value="F:GTP binding"/>
    <property type="evidence" value="ECO:0007669"/>
    <property type="project" value="UniProtKB-UniRule"/>
</dbReference>
<keyword evidence="2 5" id="KW-0493">Microtubule</keyword>
<dbReference type="Pfam" id="PF03953">
    <property type="entry name" value="Tubulin_C"/>
    <property type="match status" value="1"/>
</dbReference>
<reference evidence="7 8" key="1">
    <citation type="submission" date="2024-03" db="EMBL/GenBank/DDBJ databases">
        <title>The genome assembly and annotation of the cricket Gryllus longicercus Weissman &amp; Gray.</title>
        <authorList>
            <person name="Szrajer S."/>
            <person name="Gray D."/>
            <person name="Ylla G."/>
        </authorList>
    </citation>
    <scope>NUCLEOTIDE SEQUENCE [LARGE SCALE GENOMIC DNA]</scope>
    <source>
        <strain evidence="7">DAG 2021-001</strain>
        <tissue evidence="7">Whole body minus gut</tissue>
    </source>
</reference>
<dbReference type="InterPro" id="IPR000217">
    <property type="entry name" value="Tubulin"/>
</dbReference>
<feature type="domain" description="Tubulin/FtsZ GTPase" evidence="6">
    <location>
        <begin position="71"/>
        <end position="269"/>
    </location>
</feature>
<dbReference type="PANTHER" id="PTHR11588">
    <property type="entry name" value="TUBULIN"/>
    <property type="match status" value="1"/>
</dbReference>
<dbReference type="SUPFAM" id="SSF55307">
    <property type="entry name" value="Tubulin C-terminal domain-like"/>
    <property type="match status" value="1"/>
</dbReference>
<keyword evidence="4 5" id="KW-0342">GTP-binding</keyword>
<dbReference type="InterPro" id="IPR004057">
    <property type="entry name" value="Epsilon_tubulin"/>
</dbReference>
<keyword evidence="3 5" id="KW-0547">Nucleotide-binding</keyword>
<evidence type="ECO:0000256" key="5">
    <source>
        <dbReference type="RuleBase" id="RU000352"/>
    </source>
</evidence>
<dbReference type="SUPFAM" id="SSF52490">
    <property type="entry name" value="Tubulin nucleotide-binding domain-like"/>
    <property type="match status" value="1"/>
</dbReference>
<evidence type="ECO:0000256" key="2">
    <source>
        <dbReference type="ARBA" id="ARBA00022701"/>
    </source>
</evidence>
<dbReference type="InterPro" id="IPR008280">
    <property type="entry name" value="Tub_FtsZ_C"/>
</dbReference>
<dbReference type="InterPro" id="IPR036525">
    <property type="entry name" value="Tubulin/FtsZ_GTPase_sf"/>
</dbReference>
<evidence type="ECO:0000256" key="3">
    <source>
        <dbReference type="ARBA" id="ARBA00022741"/>
    </source>
</evidence>
<dbReference type="InterPro" id="IPR023123">
    <property type="entry name" value="Tubulin_C"/>
</dbReference>
<organism evidence="7 8">
    <name type="scientific">Gryllus longicercus</name>
    <dbReference type="NCBI Taxonomy" id="2509291"/>
    <lineage>
        <taxon>Eukaryota</taxon>
        <taxon>Metazoa</taxon>
        <taxon>Ecdysozoa</taxon>
        <taxon>Arthropoda</taxon>
        <taxon>Hexapoda</taxon>
        <taxon>Insecta</taxon>
        <taxon>Pterygota</taxon>
        <taxon>Neoptera</taxon>
        <taxon>Polyneoptera</taxon>
        <taxon>Orthoptera</taxon>
        <taxon>Ensifera</taxon>
        <taxon>Gryllidea</taxon>
        <taxon>Grylloidea</taxon>
        <taxon>Gryllidae</taxon>
        <taxon>Gryllinae</taxon>
        <taxon>Gryllus</taxon>
    </lineage>
</organism>
<comment type="caution">
    <text evidence="7">The sequence shown here is derived from an EMBL/GenBank/DDBJ whole genome shotgun (WGS) entry which is preliminary data.</text>
</comment>
<evidence type="ECO:0000313" key="8">
    <source>
        <dbReference type="Proteomes" id="UP001378592"/>
    </source>
</evidence>
<evidence type="ECO:0000259" key="6">
    <source>
        <dbReference type="SMART" id="SM00864"/>
    </source>
</evidence>
<dbReference type="Proteomes" id="UP001378592">
    <property type="component" value="Unassembled WGS sequence"/>
</dbReference>
<dbReference type="Pfam" id="PF00091">
    <property type="entry name" value="Tubulin"/>
    <property type="match status" value="1"/>
</dbReference>
<dbReference type="InterPro" id="IPR017975">
    <property type="entry name" value="Tubulin_CS"/>
</dbReference>
<name>A0AAN9V9U3_9ORTH</name>
<dbReference type="InterPro" id="IPR018316">
    <property type="entry name" value="Tubulin/FtsZ_2-layer-sand-dom"/>
</dbReference>
<proteinExistence type="inferred from homology"/>
<accession>A0AAN9V9U3</accession>
<evidence type="ECO:0000256" key="4">
    <source>
        <dbReference type="ARBA" id="ARBA00023134"/>
    </source>
</evidence>
<dbReference type="PROSITE" id="PS00227">
    <property type="entry name" value="TUBULIN"/>
    <property type="match status" value="1"/>
</dbReference>
<dbReference type="EMBL" id="JAZDUA010000340">
    <property type="protein sequence ID" value="KAK7794263.1"/>
    <property type="molecule type" value="Genomic_DNA"/>
</dbReference>